<evidence type="ECO:0000256" key="1">
    <source>
        <dbReference type="SAM" id="Phobius"/>
    </source>
</evidence>
<evidence type="ECO:0000313" key="3">
    <source>
        <dbReference type="Proteomes" id="UP000631114"/>
    </source>
</evidence>
<keyword evidence="1" id="KW-0812">Transmembrane</keyword>
<feature type="transmembrane region" description="Helical" evidence="1">
    <location>
        <begin position="40"/>
        <end position="65"/>
    </location>
</feature>
<dbReference type="EMBL" id="JADFTS010000001">
    <property type="protein sequence ID" value="KAF9624545.1"/>
    <property type="molecule type" value="Genomic_DNA"/>
</dbReference>
<evidence type="ECO:0000313" key="2">
    <source>
        <dbReference type="EMBL" id="KAF9624545.1"/>
    </source>
</evidence>
<gene>
    <name evidence="2" type="ORF">IFM89_011719</name>
</gene>
<dbReference type="AlphaFoldDB" id="A0A835ISZ3"/>
<comment type="caution">
    <text evidence="2">The sequence shown here is derived from an EMBL/GenBank/DDBJ whole genome shotgun (WGS) entry which is preliminary data.</text>
</comment>
<keyword evidence="1" id="KW-0472">Membrane</keyword>
<name>A0A835ISZ3_9MAGN</name>
<reference evidence="2 3" key="1">
    <citation type="submission" date="2020-10" db="EMBL/GenBank/DDBJ databases">
        <title>The Coptis chinensis genome and diversification of protoberbering-type alkaloids.</title>
        <authorList>
            <person name="Wang B."/>
            <person name="Shu S."/>
            <person name="Song C."/>
            <person name="Liu Y."/>
        </authorList>
    </citation>
    <scope>NUCLEOTIDE SEQUENCE [LARGE SCALE GENOMIC DNA]</scope>
    <source>
        <strain evidence="2">HL-2020</strain>
        <tissue evidence="2">Leaf</tissue>
    </source>
</reference>
<dbReference type="Proteomes" id="UP000631114">
    <property type="component" value="Unassembled WGS sequence"/>
</dbReference>
<keyword evidence="3" id="KW-1185">Reference proteome</keyword>
<feature type="non-terminal residue" evidence="2">
    <location>
        <position position="141"/>
    </location>
</feature>
<proteinExistence type="predicted"/>
<sequence length="141" mass="15661">MDVTSPHSTDWRGGLGDRGNATYSANSTFYMFVAEATPKTVFLCCPSVYSLIAFRILVLICCVGFGQGHLPRLLDCFLTFSGYTRLLRFDMDDGAITISLPCGRKFSYWEGPFWVMPNCEPQDEETPIADAIAAVYDSSKD</sequence>
<protein>
    <submittedName>
        <fullName evidence="2">Uncharacterized protein</fullName>
    </submittedName>
</protein>
<accession>A0A835ISZ3</accession>
<organism evidence="2 3">
    <name type="scientific">Coptis chinensis</name>
    <dbReference type="NCBI Taxonomy" id="261450"/>
    <lineage>
        <taxon>Eukaryota</taxon>
        <taxon>Viridiplantae</taxon>
        <taxon>Streptophyta</taxon>
        <taxon>Embryophyta</taxon>
        <taxon>Tracheophyta</taxon>
        <taxon>Spermatophyta</taxon>
        <taxon>Magnoliopsida</taxon>
        <taxon>Ranunculales</taxon>
        <taxon>Ranunculaceae</taxon>
        <taxon>Coptidoideae</taxon>
        <taxon>Coptis</taxon>
    </lineage>
</organism>
<keyword evidence="1" id="KW-1133">Transmembrane helix</keyword>
<dbReference type="OrthoDB" id="1863935at2759"/>